<comment type="caution">
    <text evidence="2">The sequence shown here is derived from an EMBL/GenBank/DDBJ whole genome shotgun (WGS) entry which is preliminary data.</text>
</comment>
<evidence type="ECO:0000313" key="2">
    <source>
        <dbReference type="EMBL" id="NKG20894.1"/>
    </source>
</evidence>
<dbReference type="RefSeq" id="WP_168151731.1">
    <property type="nucleotide sequence ID" value="NZ_JAAWVT010000003.1"/>
</dbReference>
<keyword evidence="3" id="KW-1185">Reference proteome</keyword>
<dbReference type="EMBL" id="JAAWVT010000003">
    <property type="protein sequence ID" value="NKG20894.1"/>
    <property type="molecule type" value="Genomic_DNA"/>
</dbReference>
<dbReference type="Proteomes" id="UP000746595">
    <property type="component" value="Unassembled WGS sequence"/>
</dbReference>
<dbReference type="InterPro" id="IPR019606">
    <property type="entry name" value="GerMN"/>
</dbReference>
<name>A0ABX1G3U3_9MICC</name>
<protein>
    <submittedName>
        <fullName evidence="2">GerMN domain-containing protein</fullName>
    </submittedName>
</protein>
<accession>A0ABX1G3U3</accession>
<proteinExistence type="predicted"/>
<reference evidence="2 3" key="1">
    <citation type="submission" date="2020-04" db="EMBL/GenBank/DDBJ databases">
        <title>Paeniglutamicibacter sp. ANT13_2, a novel actinomycete isolated from sediment in Antarctica.</title>
        <authorList>
            <person name="Sakdapetsiri C."/>
            <person name="Pinyakong O."/>
        </authorList>
    </citation>
    <scope>NUCLEOTIDE SEQUENCE [LARGE SCALE GENOMIC DNA]</scope>
    <source>
        <strain evidence="2 3">ANT13_2</strain>
    </source>
</reference>
<evidence type="ECO:0000259" key="1">
    <source>
        <dbReference type="SMART" id="SM00909"/>
    </source>
</evidence>
<dbReference type="SMART" id="SM00909">
    <property type="entry name" value="Germane"/>
    <property type="match status" value="1"/>
</dbReference>
<dbReference type="Pfam" id="PF10646">
    <property type="entry name" value="Germane"/>
    <property type="match status" value="1"/>
</dbReference>
<feature type="domain" description="GerMN" evidence="1">
    <location>
        <begin position="92"/>
        <end position="189"/>
    </location>
</feature>
<organism evidence="2 3">
    <name type="scientific">Paeniglutamicibacter terrestris</name>
    <dbReference type="NCBI Taxonomy" id="2723403"/>
    <lineage>
        <taxon>Bacteria</taxon>
        <taxon>Bacillati</taxon>
        <taxon>Actinomycetota</taxon>
        <taxon>Actinomycetes</taxon>
        <taxon>Micrococcales</taxon>
        <taxon>Micrococcaceae</taxon>
        <taxon>Paeniglutamicibacter</taxon>
    </lineage>
</organism>
<sequence>MFRSRRTPTRYAVLGLTVVLGTLAACGIAIPNEQLSMPQAATSIQSSTPLSGVEMESLNTTDHIPVYWLGEQDTTVSLYREFVTVPVAADPVADAVSYMLSEKPSDPKYFSAWRPSATVGASISSNNVITIDLAAKAFAASLDHGMAERSIAQLVFTATAAASNAGVLTEGLEPSVRILVDGQSDYNAFGQIPLDHNFARDAKLAAPLWIIDPQFNSSFASGEVTFHGVSATYTGGEFWEITRRDTDTSKSSTVATGTLSTGQKGLGHNEFSFTYVLAPGDYTVTAWGMDSASSKRVGTETKDFTVTK</sequence>
<gene>
    <name evidence="2" type="ORF">HED64_09255</name>
</gene>
<evidence type="ECO:0000313" key="3">
    <source>
        <dbReference type="Proteomes" id="UP000746595"/>
    </source>
</evidence>
<dbReference type="PROSITE" id="PS51257">
    <property type="entry name" value="PROKAR_LIPOPROTEIN"/>
    <property type="match status" value="1"/>
</dbReference>